<accession>A0A4Y2V9X0</accession>
<sequence length="121" mass="14069">MEGKEETPHTEIIEEVNPKLKAGRCQEVRELGINEYTQQNILKAVDEKKGKPSFLYLLTRKRLSARYICALPSYKRRLALQKLLPAVKLMLAVLQFYKFQIISKKDDMNQKKGDLRSTQKS</sequence>
<reference evidence="1 2" key="1">
    <citation type="journal article" date="2019" name="Sci. Rep.">
        <title>Orb-weaving spider Araneus ventricosus genome elucidates the spidroin gene catalogue.</title>
        <authorList>
            <person name="Kono N."/>
            <person name="Nakamura H."/>
            <person name="Ohtoshi R."/>
            <person name="Moran D.A.P."/>
            <person name="Shinohara A."/>
            <person name="Yoshida Y."/>
            <person name="Fujiwara M."/>
            <person name="Mori M."/>
            <person name="Tomita M."/>
            <person name="Arakawa K."/>
        </authorList>
    </citation>
    <scope>NUCLEOTIDE SEQUENCE [LARGE SCALE GENOMIC DNA]</scope>
</reference>
<dbReference type="Proteomes" id="UP000499080">
    <property type="component" value="Unassembled WGS sequence"/>
</dbReference>
<evidence type="ECO:0000313" key="1">
    <source>
        <dbReference type="EMBL" id="GBO22069.1"/>
    </source>
</evidence>
<name>A0A4Y2V9X0_ARAVE</name>
<dbReference type="AlphaFoldDB" id="A0A4Y2V9X0"/>
<gene>
    <name evidence="1" type="ORF">AVEN_38907_1</name>
</gene>
<dbReference type="EMBL" id="BGPR01045204">
    <property type="protein sequence ID" value="GBO22069.1"/>
    <property type="molecule type" value="Genomic_DNA"/>
</dbReference>
<organism evidence="1 2">
    <name type="scientific">Araneus ventricosus</name>
    <name type="common">Orbweaver spider</name>
    <name type="synonym">Epeira ventricosa</name>
    <dbReference type="NCBI Taxonomy" id="182803"/>
    <lineage>
        <taxon>Eukaryota</taxon>
        <taxon>Metazoa</taxon>
        <taxon>Ecdysozoa</taxon>
        <taxon>Arthropoda</taxon>
        <taxon>Chelicerata</taxon>
        <taxon>Arachnida</taxon>
        <taxon>Araneae</taxon>
        <taxon>Araneomorphae</taxon>
        <taxon>Entelegynae</taxon>
        <taxon>Araneoidea</taxon>
        <taxon>Araneidae</taxon>
        <taxon>Araneus</taxon>
    </lineage>
</organism>
<protein>
    <submittedName>
        <fullName evidence="1">Uncharacterized protein</fullName>
    </submittedName>
</protein>
<evidence type="ECO:0000313" key="2">
    <source>
        <dbReference type="Proteomes" id="UP000499080"/>
    </source>
</evidence>
<comment type="caution">
    <text evidence="1">The sequence shown here is derived from an EMBL/GenBank/DDBJ whole genome shotgun (WGS) entry which is preliminary data.</text>
</comment>
<proteinExistence type="predicted"/>
<keyword evidence="2" id="KW-1185">Reference proteome</keyword>